<sequence length="1115" mass="126005">MYSSVLRKYNFFLKRQRRAPLAHHRRNLDSDIVHTRSPYPYLQVLSVATATMEQLREVTLTIKIHEDGTRSSALRVPITDLERLSVRPLKWLRFVAYAIMGVQGELYHMPGPSELEGEVVNYAEPSVNHLQSEYYFVPSRFLVDGLIDDQAMNFSVMSSVGSARLHNFWTEVAERDGDCCIFTGFSKPLCIAAHIIPHAKGDERVLISRCPVGIVSRKRVDIAKPRTHIYDGFIAVNDNDDSDLEARVYVYVPPGEAAPEDRTYFVCARLGLSAAVPVDNDADGSERLSDSGKAVATVQYLELFVSDSMRSLPSRVRFAGYTISCGKANQTPSDVADERGFDMSISQWMGGGNCDIRLRIYIPDTPKFSKTRIPGINTSLSVAGHLFDVRDGRCFVHACDVGLGPIVANTMQYNIPPPRVGPKKYDWGKGKMGDTAESSLKRKRDDDGGDSGSQSSHNVYLPPDLLYSLFACSLCINSGWNCPKYDKIIMPLSLTSDAARSRERRQDSQYNVQQRASRAAHARVRAPQTWWGKLMSRPPSPFNPPSWNRRCPHCCALLLSTEPDNKCCGSGHRLLPRLPSWPSQLTALLQWPSLAKNFVTHCRSINNFFSFAGIAVSGGFTCFPAGTGPPTVTITGRTYHIVRDAETPAHSIHWFLHDKDTRTSTALDFGIHATIVQGIRDMLLRINPYVHSLRPIRPSTTAHVARDIELREHTANGEFVALLHVANTTITTPHSIIIQGSRQPNAHILDILTRHYRPLHYVLFFPHGDPGWGISPFSALSNLSQIQWYRSRLFRDDDDCFTTLGQLTCEYLVDMYSRVEEERLSYISREWQHQAEVEAERSPSPDDGAKCKLSLPASFVGSRAWASEETADSMALGRCYSKLSFFCTMTFNPNWLEVRAHLTYSQSASDIPFIIAHVFKARLDAILHILRTRFGKKLYLIKIVEFQRRGFPHAHIVFKISPELPIGELDMLISAELPIDDLALREKVLRYNMHPTDHLAIHQPGQQSDDIQDYVKGRYLSAPEAAWRILGYDTTRKEPSVTCLPIHLPGENRPQFCRVDMSNTSSTSFLDRYFLRPPFLSSYRYEMYFEQFILYAYNGEPLRDHEVLELSDNVV</sequence>
<evidence type="ECO:0000313" key="3">
    <source>
        <dbReference type="EMBL" id="THH15989.1"/>
    </source>
</evidence>
<feature type="compositionally biased region" description="Basic and acidic residues" evidence="1">
    <location>
        <begin position="423"/>
        <end position="446"/>
    </location>
</feature>
<dbReference type="Proteomes" id="UP000310158">
    <property type="component" value="Unassembled WGS sequence"/>
</dbReference>
<keyword evidence="4" id="KW-1185">Reference proteome</keyword>
<protein>
    <recommendedName>
        <fullName evidence="2">Helitron helicase-like domain-containing protein</fullName>
    </recommendedName>
</protein>
<organism evidence="3 4">
    <name type="scientific">Bondarzewia mesenterica</name>
    <dbReference type="NCBI Taxonomy" id="1095465"/>
    <lineage>
        <taxon>Eukaryota</taxon>
        <taxon>Fungi</taxon>
        <taxon>Dikarya</taxon>
        <taxon>Basidiomycota</taxon>
        <taxon>Agaricomycotina</taxon>
        <taxon>Agaricomycetes</taxon>
        <taxon>Russulales</taxon>
        <taxon>Bondarzewiaceae</taxon>
        <taxon>Bondarzewia</taxon>
    </lineage>
</organism>
<reference evidence="3 4" key="1">
    <citation type="submission" date="2019-02" db="EMBL/GenBank/DDBJ databases">
        <title>Genome sequencing of the rare red list fungi Bondarzewia mesenterica.</title>
        <authorList>
            <person name="Buettner E."/>
            <person name="Kellner H."/>
        </authorList>
    </citation>
    <scope>NUCLEOTIDE SEQUENCE [LARGE SCALE GENOMIC DNA]</scope>
    <source>
        <strain evidence="3 4">DSM 108281</strain>
    </source>
</reference>
<evidence type="ECO:0000313" key="4">
    <source>
        <dbReference type="Proteomes" id="UP000310158"/>
    </source>
</evidence>
<dbReference type="PANTHER" id="PTHR45786:SF74">
    <property type="entry name" value="ATP-DEPENDENT DNA HELICASE"/>
    <property type="match status" value="1"/>
</dbReference>
<feature type="region of interest" description="Disordered" evidence="1">
    <location>
        <begin position="419"/>
        <end position="456"/>
    </location>
</feature>
<proteinExistence type="predicted"/>
<dbReference type="AlphaFoldDB" id="A0A4S4LU59"/>
<dbReference type="PANTHER" id="PTHR45786">
    <property type="entry name" value="DNA BINDING PROTEIN-LIKE"/>
    <property type="match status" value="1"/>
</dbReference>
<gene>
    <name evidence="3" type="ORF">EW146_g4564</name>
</gene>
<feature type="domain" description="Helitron helicase-like" evidence="2">
    <location>
        <begin position="788"/>
        <end position="957"/>
    </location>
</feature>
<dbReference type="EMBL" id="SGPL01000180">
    <property type="protein sequence ID" value="THH15989.1"/>
    <property type="molecule type" value="Genomic_DNA"/>
</dbReference>
<name>A0A4S4LU59_9AGAM</name>
<dbReference type="InterPro" id="IPR025476">
    <property type="entry name" value="Helitron_helicase-like"/>
</dbReference>
<dbReference type="Pfam" id="PF14214">
    <property type="entry name" value="Helitron_like_N"/>
    <property type="match status" value="1"/>
</dbReference>
<evidence type="ECO:0000259" key="2">
    <source>
        <dbReference type="Pfam" id="PF14214"/>
    </source>
</evidence>
<accession>A0A4S4LU59</accession>
<comment type="caution">
    <text evidence="3">The sequence shown here is derived from an EMBL/GenBank/DDBJ whole genome shotgun (WGS) entry which is preliminary data.</text>
</comment>
<dbReference type="OrthoDB" id="3366231at2759"/>
<evidence type="ECO:0000256" key="1">
    <source>
        <dbReference type="SAM" id="MobiDB-lite"/>
    </source>
</evidence>